<keyword evidence="4" id="KW-1185">Reference proteome</keyword>
<evidence type="ECO:0000256" key="1">
    <source>
        <dbReference type="ARBA" id="ARBA00006738"/>
    </source>
</evidence>
<dbReference type="InterPro" id="IPR003509">
    <property type="entry name" value="UPF0102_YraN-like"/>
</dbReference>
<dbReference type="NCBIfam" id="NF009150">
    <property type="entry name" value="PRK12497.1-3"/>
    <property type="match status" value="1"/>
</dbReference>
<keyword evidence="3" id="KW-0255">Endonuclease</keyword>
<evidence type="ECO:0000313" key="4">
    <source>
        <dbReference type="Proteomes" id="UP000295788"/>
    </source>
</evidence>
<name>A0A4R3K884_9BACI</name>
<evidence type="ECO:0000256" key="2">
    <source>
        <dbReference type="HAMAP-Rule" id="MF_00048"/>
    </source>
</evidence>
<dbReference type="EMBL" id="SMAB01000022">
    <property type="protein sequence ID" value="TCS79204.1"/>
    <property type="molecule type" value="Genomic_DNA"/>
</dbReference>
<dbReference type="HAMAP" id="MF_00048">
    <property type="entry name" value="UPF0102"/>
    <property type="match status" value="1"/>
</dbReference>
<evidence type="ECO:0000313" key="3">
    <source>
        <dbReference type="EMBL" id="TCS79204.1"/>
    </source>
</evidence>
<dbReference type="NCBIfam" id="TIGR00252">
    <property type="entry name" value="YraN family protein"/>
    <property type="match status" value="1"/>
</dbReference>
<protein>
    <recommendedName>
        <fullName evidence="2">UPF0102 protein EDD72_12213</fullName>
    </recommendedName>
</protein>
<dbReference type="InterPro" id="IPR011856">
    <property type="entry name" value="tRNA_endonuc-like_dom_sf"/>
</dbReference>
<keyword evidence="3" id="KW-0540">Nuclease</keyword>
<comment type="similarity">
    <text evidence="1 2">Belongs to the UPF0102 family.</text>
</comment>
<dbReference type="GO" id="GO:0004519">
    <property type="term" value="F:endonuclease activity"/>
    <property type="evidence" value="ECO:0007669"/>
    <property type="project" value="UniProtKB-KW"/>
</dbReference>
<accession>A0A4R3K884</accession>
<dbReference type="CDD" id="cd20736">
    <property type="entry name" value="PoNe_Nuclease"/>
    <property type="match status" value="1"/>
</dbReference>
<dbReference type="GO" id="GO:0003676">
    <property type="term" value="F:nucleic acid binding"/>
    <property type="evidence" value="ECO:0007669"/>
    <property type="project" value="InterPro"/>
</dbReference>
<dbReference type="Gene3D" id="3.40.1350.10">
    <property type="match status" value="1"/>
</dbReference>
<dbReference type="SUPFAM" id="SSF52980">
    <property type="entry name" value="Restriction endonuclease-like"/>
    <property type="match status" value="1"/>
</dbReference>
<dbReference type="RefSeq" id="WP_132770241.1">
    <property type="nucleotide sequence ID" value="NZ_SMAB01000022.1"/>
</dbReference>
<dbReference type="InterPro" id="IPR011335">
    <property type="entry name" value="Restrct_endonuc-II-like"/>
</dbReference>
<dbReference type="AlphaFoldDB" id="A0A4R3K884"/>
<dbReference type="PANTHER" id="PTHR34039">
    <property type="entry name" value="UPF0102 PROTEIN YRAN"/>
    <property type="match status" value="1"/>
</dbReference>
<dbReference type="OrthoDB" id="9802516at2"/>
<proteinExistence type="inferred from homology"/>
<keyword evidence="3" id="KW-0378">Hydrolase</keyword>
<dbReference type="Proteomes" id="UP000295788">
    <property type="component" value="Unassembled WGS sequence"/>
</dbReference>
<organism evidence="3 4">
    <name type="scientific">Tepidibacillus fermentans</name>
    <dbReference type="NCBI Taxonomy" id="1281767"/>
    <lineage>
        <taxon>Bacteria</taxon>
        <taxon>Bacillati</taxon>
        <taxon>Bacillota</taxon>
        <taxon>Bacilli</taxon>
        <taxon>Bacillales</taxon>
        <taxon>Bacillaceae</taxon>
        <taxon>Tepidibacillus</taxon>
    </lineage>
</organism>
<sequence>MTIQRKILGKWGEEKAKEYLLSQGYVLIEENWRTRYGELDLIMLDQGTVVFIEVRTKSNLHYGKAIESIDQRKQHKLLLTAQAFLQSKKWWDRPIRFDMVSLDKIQGVYHIQHVKDIINY</sequence>
<dbReference type="Pfam" id="PF02021">
    <property type="entry name" value="UPF0102"/>
    <property type="match status" value="1"/>
</dbReference>
<dbReference type="PANTHER" id="PTHR34039:SF1">
    <property type="entry name" value="UPF0102 PROTEIN YRAN"/>
    <property type="match status" value="1"/>
</dbReference>
<gene>
    <name evidence="3" type="ORF">EDD72_12213</name>
</gene>
<reference evidence="3 4" key="1">
    <citation type="submission" date="2019-03" db="EMBL/GenBank/DDBJ databases">
        <title>Genomic Encyclopedia of Type Strains, Phase IV (KMG-IV): sequencing the most valuable type-strain genomes for metagenomic binning, comparative biology and taxonomic classification.</title>
        <authorList>
            <person name="Goeker M."/>
        </authorList>
    </citation>
    <scope>NUCLEOTIDE SEQUENCE [LARGE SCALE GENOMIC DNA]</scope>
    <source>
        <strain evidence="3 4">DSM 23802</strain>
    </source>
</reference>
<comment type="caution">
    <text evidence="3">The sequence shown here is derived from an EMBL/GenBank/DDBJ whole genome shotgun (WGS) entry which is preliminary data.</text>
</comment>